<keyword evidence="3" id="KW-1185">Reference proteome</keyword>
<reference evidence="2" key="1">
    <citation type="submission" date="2021-05" db="EMBL/GenBank/DDBJ databases">
        <authorList>
            <person name="Tigano A."/>
        </authorList>
    </citation>
    <scope>NUCLEOTIDE SEQUENCE</scope>
</reference>
<organism evidence="2 3">
    <name type="scientific">Menidia menidia</name>
    <name type="common">Atlantic silverside</name>
    <dbReference type="NCBI Taxonomy" id="238744"/>
    <lineage>
        <taxon>Eukaryota</taxon>
        <taxon>Metazoa</taxon>
        <taxon>Chordata</taxon>
        <taxon>Craniata</taxon>
        <taxon>Vertebrata</taxon>
        <taxon>Euteleostomi</taxon>
        <taxon>Actinopterygii</taxon>
        <taxon>Neopterygii</taxon>
        <taxon>Teleostei</taxon>
        <taxon>Neoteleostei</taxon>
        <taxon>Acanthomorphata</taxon>
        <taxon>Ovalentaria</taxon>
        <taxon>Atherinomorphae</taxon>
        <taxon>Atheriniformes</taxon>
        <taxon>Atherinopsidae</taxon>
        <taxon>Menidiinae</taxon>
        <taxon>Menidia</taxon>
    </lineage>
</organism>
<feature type="compositionally biased region" description="Polar residues" evidence="1">
    <location>
        <begin position="196"/>
        <end position="209"/>
    </location>
</feature>
<evidence type="ECO:0000256" key="1">
    <source>
        <dbReference type="SAM" id="MobiDB-lite"/>
    </source>
</evidence>
<sequence length="481" mass="53669">MSLLSSVQQRIKSSKDELSRLNDSIQYLREISQSLTLHPKVVLEEPELTDHTVADTSTEEKNDIELLERALEKALQVRQGSEPAKKDLKLCATQKKADSSMNVLHSSKRPKGSQTAIKSTSKCVSIDRNIRKKSGLSVCTTLSSRTTAGKPVKSKNHNRNTIQNHSSISAQAVHHQPSRKLQQAVSASASLDQITTSLPKNTTVRSNMLSDDDPSRAASVSMPSSNNVVPSSDTDGSGASNWLQQNELLSEQTSKWKSLRHKKNRLLEKIIALQRKPIPGRSHFMERMRATFPEDWPCGSPDQTRVQLGSLIEKGLDLVWRCQEEEILEMATKLGSKQNNSRDSCVTLERSELTPVEFHILADQVKQEWKAWDRWSPEGGCLCPSRASGAWGDGKTSPLPLIVTYREEAELQELERLRMSVQLLQQEIYLEQVLWDALSPHISSLEPGPACPNPTMLRDMYSLLGEGGQHFPAIVLDSEPE</sequence>
<feature type="region of interest" description="Disordered" evidence="1">
    <location>
        <begin position="99"/>
        <end position="118"/>
    </location>
</feature>
<dbReference type="AlphaFoldDB" id="A0A8S4ATQ6"/>
<dbReference type="PANTHER" id="PTHR14870">
    <property type="entry name" value="TUBULIN EPSILON AND DELTA COMPLEX PROTEIN 2"/>
    <property type="match status" value="1"/>
</dbReference>
<name>A0A8S4ATQ6_9TELE</name>
<accession>A0A8S4ATQ6</accession>
<dbReference type="PANTHER" id="PTHR14870:SF1">
    <property type="entry name" value="TUBULIN EPSILON AND DELTA COMPLEX PROTEIN 2"/>
    <property type="match status" value="1"/>
</dbReference>
<evidence type="ECO:0000313" key="2">
    <source>
        <dbReference type="EMBL" id="CAG5897796.1"/>
    </source>
</evidence>
<gene>
    <name evidence="2" type="ORF">MMEN_LOCUS8840</name>
</gene>
<protein>
    <submittedName>
        <fullName evidence="2">(Atlantic silverside) hypothetical protein</fullName>
    </submittedName>
</protein>
<dbReference type="Proteomes" id="UP000677803">
    <property type="component" value="Unassembled WGS sequence"/>
</dbReference>
<dbReference type="Pfam" id="PF15764">
    <property type="entry name" value="DUF4693"/>
    <property type="match status" value="1"/>
</dbReference>
<proteinExistence type="predicted"/>
<dbReference type="EMBL" id="CAJRST010008890">
    <property type="protein sequence ID" value="CAG5897796.1"/>
    <property type="molecule type" value="Genomic_DNA"/>
</dbReference>
<dbReference type="InterPro" id="IPR031518">
    <property type="entry name" value="DUF4693"/>
</dbReference>
<comment type="caution">
    <text evidence="2">The sequence shown here is derived from an EMBL/GenBank/DDBJ whole genome shotgun (WGS) entry which is preliminary data.</text>
</comment>
<dbReference type="OrthoDB" id="9939072at2759"/>
<feature type="region of interest" description="Disordered" evidence="1">
    <location>
        <begin position="196"/>
        <end position="239"/>
    </location>
</feature>
<evidence type="ECO:0000313" key="3">
    <source>
        <dbReference type="Proteomes" id="UP000677803"/>
    </source>
</evidence>
<feature type="compositionally biased region" description="Low complexity" evidence="1">
    <location>
        <begin position="219"/>
        <end position="232"/>
    </location>
</feature>